<feature type="site" description="Reversibly protonated during proton transport" evidence="14">
    <location>
        <position position="60"/>
    </location>
</feature>
<keyword evidence="5 14" id="KW-0138">CF(0)</keyword>
<feature type="domain" description="V-ATPase proteolipid subunit C-like" evidence="15">
    <location>
        <begin position="10"/>
        <end position="73"/>
    </location>
</feature>
<dbReference type="PRINTS" id="PR00124">
    <property type="entry name" value="ATPASEC"/>
</dbReference>
<gene>
    <name evidence="14" type="primary">atpE</name>
    <name evidence="16" type="ORF">SAMN04489866_103107</name>
</gene>
<keyword evidence="9 14" id="KW-0406">Ion transport</keyword>
<dbReference type="FunFam" id="1.20.20.10:FF:000004">
    <property type="entry name" value="ATP synthase subunit c"/>
    <property type="match status" value="1"/>
</dbReference>
<feature type="transmembrane region" description="Helical" evidence="14">
    <location>
        <begin position="52"/>
        <end position="74"/>
    </location>
</feature>
<protein>
    <recommendedName>
        <fullName evidence="14">ATP synthase subunit c</fullName>
    </recommendedName>
    <alternativeName>
        <fullName evidence="14">ATP synthase F(0) sector subunit c</fullName>
    </alternativeName>
    <alternativeName>
        <fullName evidence="14">F-type ATPase subunit c</fullName>
        <shortName evidence="14">F-ATPase subunit c</shortName>
    </alternativeName>
    <alternativeName>
        <fullName evidence="14">Lipid-binding protein</fullName>
    </alternativeName>
</protein>
<keyword evidence="17" id="KW-1185">Reference proteome</keyword>
<dbReference type="Proteomes" id="UP000198995">
    <property type="component" value="Unassembled WGS sequence"/>
</dbReference>
<organism evidence="16 17">
    <name type="scientific">Peptococcus niger</name>
    <dbReference type="NCBI Taxonomy" id="2741"/>
    <lineage>
        <taxon>Bacteria</taxon>
        <taxon>Bacillati</taxon>
        <taxon>Bacillota</taxon>
        <taxon>Clostridia</taxon>
        <taxon>Eubacteriales</taxon>
        <taxon>Peptococcaceae</taxon>
        <taxon>Peptococcus</taxon>
    </lineage>
</organism>
<dbReference type="InterPro" id="IPR002379">
    <property type="entry name" value="ATPase_proteolipid_c-like_dom"/>
</dbReference>
<name>A0A1G6UNT6_PEPNI</name>
<dbReference type="PROSITE" id="PS00605">
    <property type="entry name" value="ATPASE_C"/>
    <property type="match status" value="1"/>
</dbReference>
<evidence type="ECO:0000256" key="8">
    <source>
        <dbReference type="ARBA" id="ARBA00022989"/>
    </source>
</evidence>
<evidence type="ECO:0000256" key="12">
    <source>
        <dbReference type="ARBA" id="ARBA00023310"/>
    </source>
</evidence>
<keyword evidence="4 14" id="KW-1003">Cell membrane</keyword>
<dbReference type="InterPro" id="IPR035921">
    <property type="entry name" value="F/V-ATP_Csub_sf"/>
</dbReference>
<dbReference type="GO" id="GO:0045259">
    <property type="term" value="C:proton-transporting ATP synthase complex"/>
    <property type="evidence" value="ECO:0007669"/>
    <property type="project" value="UniProtKB-KW"/>
</dbReference>
<dbReference type="InterPro" id="IPR020537">
    <property type="entry name" value="ATP_synth_F0_csu_DDCD_BS"/>
</dbReference>
<sequence>MEMTMGLIAIGMGLAIGLGALGVGIGQGIATGHATEAMARQPELVGTIRTTFIIGLAFMEAAVIYALLIAFMLFGKIG</sequence>
<evidence type="ECO:0000313" key="16">
    <source>
        <dbReference type="EMBL" id="SDD42959.1"/>
    </source>
</evidence>
<evidence type="ECO:0000256" key="13">
    <source>
        <dbReference type="ARBA" id="ARBA00025198"/>
    </source>
</evidence>
<keyword evidence="12 14" id="KW-0066">ATP synthesis</keyword>
<dbReference type="InterPro" id="IPR005953">
    <property type="entry name" value="ATP_synth_csu_bac/chlpt"/>
</dbReference>
<dbReference type="SUPFAM" id="SSF81333">
    <property type="entry name" value="F1F0 ATP synthase subunit C"/>
    <property type="match status" value="1"/>
</dbReference>
<evidence type="ECO:0000256" key="6">
    <source>
        <dbReference type="ARBA" id="ARBA00022692"/>
    </source>
</evidence>
<evidence type="ECO:0000256" key="5">
    <source>
        <dbReference type="ARBA" id="ARBA00022547"/>
    </source>
</evidence>
<dbReference type="NCBIfam" id="TIGR01260">
    <property type="entry name" value="ATP_synt_c"/>
    <property type="match status" value="1"/>
</dbReference>
<evidence type="ECO:0000256" key="14">
    <source>
        <dbReference type="HAMAP-Rule" id="MF_01396"/>
    </source>
</evidence>
<evidence type="ECO:0000256" key="4">
    <source>
        <dbReference type="ARBA" id="ARBA00022475"/>
    </source>
</evidence>
<dbReference type="GO" id="GO:0005886">
    <property type="term" value="C:plasma membrane"/>
    <property type="evidence" value="ECO:0007669"/>
    <property type="project" value="UniProtKB-SubCell"/>
</dbReference>
<dbReference type="Pfam" id="PF00137">
    <property type="entry name" value="ATP-synt_C"/>
    <property type="match status" value="1"/>
</dbReference>
<evidence type="ECO:0000256" key="2">
    <source>
        <dbReference type="ARBA" id="ARBA00006704"/>
    </source>
</evidence>
<evidence type="ECO:0000256" key="1">
    <source>
        <dbReference type="ARBA" id="ARBA00004141"/>
    </source>
</evidence>
<evidence type="ECO:0000313" key="17">
    <source>
        <dbReference type="Proteomes" id="UP000198995"/>
    </source>
</evidence>
<dbReference type="GO" id="GO:0046933">
    <property type="term" value="F:proton-transporting ATP synthase activity, rotational mechanism"/>
    <property type="evidence" value="ECO:0007669"/>
    <property type="project" value="UniProtKB-UniRule"/>
</dbReference>
<comment type="function">
    <text evidence="14">Key component of the F(0) channel; it plays a direct role in translocation across the membrane. A homomeric c-ring of between 10-14 subunits forms the central stalk rotor element with the F(1) delta and epsilon subunits.</text>
</comment>
<dbReference type="Gene3D" id="1.20.20.10">
    <property type="entry name" value="F1F0 ATP synthase subunit C"/>
    <property type="match status" value="1"/>
</dbReference>
<comment type="similarity">
    <text evidence="2 14">Belongs to the ATPase C chain family.</text>
</comment>
<evidence type="ECO:0000256" key="11">
    <source>
        <dbReference type="ARBA" id="ARBA00023136"/>
    </source>
</evidence>
<dbReference type="GO" id="GO:0033177">
    <property type="term" value="C:proton-transporting two-sector ATPase complex, proton-transporting domain"/>
    <property type="evidence" value="ECO:0007669"/>
    <property type="project" value="InterPro"/>
</dbReference>
<comment type="caution">
    <text evidence="14">Lacks conserved residue(s) required for the propagation of feature annotation.</text>
</comment>
<evidence type="ECO:0000256" key="3">
    <source>
        <dbReference type="ARBA" id="ARBA00022448"/>
    </source>
</evidence>
<evidence type="ECO:0000256" key="10">
    <source>
        <dbReference type="ARBA" id="ARBA00023121"/>
    </source>
</evidence>
<dbReference type="GO" id="GO:0008289">
    <property type="term" value="F:lipid binding"/>
    <property type="evidence" value="ECO:0007669"/>
    <property type="project" value="UniProtKB-KW"/>
</dbReference>
<reference evidence="16 17" key="1">
    <citation type="submission" date="2016-10" db="EMBL/GenBank/DDBJ databases">
        <authorList>
            <person name="de Groot N.N."/>
        </authorList>
    </citation>
    <scope>NUCLEOTIDE SEQUENCE [LARGE SCALE GENOMIC DNA]</scope>
    <source>
        <strain evidence="16 17">DSM 20475</strain>
    </source>
</reference>
<keyword evidence="11 14" id="KW-0472">Membrane</keyword>
<dbReference type="STRING" id="2741.SAMN04489866_103107"/>
<comment type="function">
    <text evidence="13 14">F(1)F(0) ATP synthase produces ATP from ADP in the presence of a proton or sodium gradient. F-type ATPases consist of two structural domains, F(1) containing the extramembraneous catalytic core and F(0) containing the membrane proton channel, linked together by a central stalk and a peripheral stalk. During catalysis, ATP synthesis in the catalytic domain of F(1) is coupled via a rotary mechanism of the central stalk subunits to proton translocation.</text>
</comment>
<dbReference type="AlphaFoldDB" id="A0A1G6UNT6"/>
<comment type="subcellular location">
    <subcellularLocation>
        <location evidence="14">Cell membrane</location>
        <topology evidence="14">Multi-pass membrane protein</topology>
    </subcellularLocation>
    <subcellularLocation>
        <location evidence="1">Membrane</location>
        <topology evidence="1">Multi-pass membrane protein</topology>
    </subcellularLocation>
</comment>
<dbReference type="EMBL" id="FNAF01000003">
    <property type="protein sequence ID" value="SDD42959.1"/>
    <property type="molecule type" value="Genomic_DNA"/>
</dbReference>
<dbReference type="CDD" id="cd18121">
    <property type="entry name" value="ATP-synt_Fo_c"/>
    <property type="match status" value="1"/>
</dbReference>
<dbReference type="OrthoDB" id="9810379at2"/>
<keyword evidence="6 14" id="KW-0812">Transmembrane</keyword>
<proteinExistence type="inferred from homology"/>
<dbReference type="RefSeq" id="WP_091791369.1">
    <property type="nucleotide sequence ID" value="NZ_FNAF01000003.1"/>
</dbReference>
<keyword evidence="7 14" id="KW-0375">Hydrogen ion transport</keyword>
<keyword evidence="8 14" id="KW-1133">Transmembrane helix</keyword>
<evidence type="ECO:0000256" key="7">
    <source>
        <dbReference type="ARBA" id="ARBA00022781"/>
    </source>
</evidence>
<keyword evidence="10 14" id="KW-0446">Lipid-binding</keyword>
<dbReference type="HAMAP" id="MF_01396">
    <property type="entry name" value="ATP_synth_c_bact"/>
    <property type="match status" value="1"/>
</dbReference>
<dbReference type="InterPro" id="IPR000454">
    <property type="entry name" value="ATP_synth_F0_csu"/>
</dbReference>
<evidence type="ECO:0000256" key="9">
    <source>
        <dbReference type="ARBA" id="ARBA00023065"/>
    </source>
</evidence>
<accession>A0A1G6UNT6</accession>
<keyword evidence="3 14" id="KW-0813">Transport</keyword>
<dbReference type="InterPro" id="IPR038662">
    <property type="entry name" value="ATP_synth_F0_csu_sf"/>
</dbReference>
<evidence type="ECO:0000259" key="15">
    <source>
        <dbReference type="Pfam" id="PF00137"/>
    </source>
</evidence>